<organism evidence="7 8">
    <name type="scientific">Chara braunii</name>
    <name type="common">Braun's stonewort</name>
    <dbReference type="NCBI Taxonomy" id="69332"/>
    <lineage>
        <taxon>Eukaryota</taxon>
        <taxon>Viridiplantae</taxon>
        <taxon>Streptophyta</taxon>
        <taxon>Charophyceae</taxon>
        <taxon>Charales</taxon>
        <taxon>Characeae</taxon>
        <taxon>Chara</taxon>
    </lineage>
</organism>
<dbReference type="SUPFAM" id="SSF56219">
    <property type="entry name" value="DNase I-like"/>
    <property type="match status" value="1"/>
</dbReference>
<dbReference type="Proteomes" id="UP000265515">
    <property type="component" value="Unassembled WGS sequence"/>
</dbReference>
<dbReference type="Gene3D" id="3.60.10.10">
    <property type="entry name" value="Endonuclease/exonuclease/phosphatase"/>
    <property type="match status" value="1"/>
</dbReference>
<dbReference type="PANTHER" id="PTHR22748:SF19">
    <property type="entry name" value="ENDONUCLEASE_EXONUCLEASE_PHOSPHATASE DOMAIN-CONTAINING PROTEIN"/>
    <property type="match status" value="1"/>
</dbReference>
<comment type="similarity">
    <text evidence="2">Belongs to the DNA repair enzymes AP/ExoA family.</text>
</comment>
<dbReference type="PANTHER" id="PTHR22748">
    <property type="entry name" value="AP ENDONUCLEASE"/>
    <property type="match status" value="1"/>
</dbReference>
<dbReference type="GO" id="GO:0008311">
    <property type="term" value="F:double-stranded DNA 3'-5' DNA exonuclease activity"/>
    <property type="evidence" value="ECO:0007669"/>
    <property type="project" value="TreeGrafter"/>
</dbReference>
<evidence type="ECO:0000256" key="1">
    <source>
        <dbReference type="ARBA" id="ARBA00001946"/>
    </source>
</evidence>
<keyword evidence="3" id="KW-0479">Metal-binding</keyword>
<evidence type="ECO:0000256" key="5">
    <source>
        <dbReference type="ARBA" id="ARBA00022842"/>
    </source>
</evidence>
<evidence type="ECO:0000259" key="6">
    <source>
        <dbReference type="Pfam" id="PF03372"/>
    </source>
</evidence>
<evidence type="ECO:0000256" key="4">
    <source>
        <dbReference type="ARBA" id="ARBA00022801"/>
    </source>
</evidence>
<dbReference type="OrthoDB" id="1433577at2759"/>
<dbReference type="EMBL" id="BFEA01000224">
    <property type="protein sequence ID" value="GBG75455.1"/>
    <property type="molecule type" value="Genomic_DNA"/>
</dbReference>
<evidence type="ECO:0000256" key="3">
    <source>
        <dbReference type="ARBA" id="ARBA00022723"/>
    </source>
</evidence>
<keyword evidence="4" id="KW-0378">Hydrolase</keyword>
<dbReference type="InterPro" id="IPR005135">
    <property type="entry name" value="Endo/exonuclease/phosphatase"/>
</dbReference>
<protein>
    <recommendedName>
        <fullName evidence="6">Endonuclease/exonuclease/phosphatase domain-containing protein</fullName>
    </recommendedName>
</protein>
<evidence type="ECO:0000313" key="7">
    <source>
        <dbReference type="EMBL" id="GBG75455.1"/>
    </source>
</evidence>
<dbReference type="GO" id="GO:0003906">
    <property type="term" value="F:DNA-(apurinic or apyrimidinic site) endonuclease activity"/>
    <property type="evidence" value="ECO:0007669"/>
    <property type="project" value="TreeGrafter"/>
</dbReference>
<dbReference type="Gramene" id="GBG75455">
    <property type="protein sequence ID" value="GBG75455"/>
    <property type="gene ID" value="CBR_g20086"/>
</dbReference>
<dbReference type="AlphaFoldDB" id="A0A388KZH1"/>
<proteinExistence type="inferred from homology"/>
<dbReference type="GO" id="GO:0006284">
    <property type="term" value="P:base-excision repair"/>
    <property type="evidence" value="ECO:0007669"/>
    <property type="project" value="TreeGrafter"/>
</dbReference>
<dbReference type="GO" id="GO:0046872">
    <property type="term" value="F:metal ion binding"/>
    <property type="evidence" value="ECO:0007669"/>
    <property type="project" value="UniProtKB-KW"/>
</dbReference>
<keyword evidence="5" id="KW-0460">Magnesium</keyword>
<dbReference type="InterPro" id="IPR004808">
    <property type="entry name" value="AP_endonuc_1"/>
</dbReference>
<dbReference type="GO" id="GO:0008081">
    <property type="term" value="F:phosphoric diester hydrolase activity"/>
    <property type="evidence" value="ECO:0007669"/>
    <property type="project" value="TreeGrafter"/>
</dbReference>
<name>A0A388KZH1_CHABU</name>
<evidence type="ECO:0000313" key="8">
    <source>
        <dbReference type="Proteomes" id="UP000265515"/>
    </source>
</evidence>
<feature type="domain" description="Endonuclease/exonuclease/phosphatase" evidence="6">
    <location>
        <begin position="311"/>
        <end position="454"/>
    </location>
</feature>
<dbReference type="GO" id="GO:0005634">
    <property type="term" value="C:nucleus"/>
    <property type="evidence" value="ECO:0007669"/>
    <property type="project" value="TreeGrafter"/>
</dbReference>
<gene>
    <name evidence="7" type="ORF">CBR_g20086</name>
</gene>
<comment type="cofactor">
    <cofactor evidence="1">
        <name>Mg(2+)</name>
        <dbReference type="ChEBI" id="CHEBI:18420"/>
    </cofactor>
</comment>
<dbReference type="InterPro" id="IPR036691">
    <property type="entry name" value="Endo/exonu/phosph_ase_sf"/>
</dbReference>
<sequence>MLGGRQARVKESVGKCYDEGTCPDEVDLGEVVEDGEGKRFVVYEAVDGIKEQWLKERTVIIIFQDEARGLSRQVKLDLVRAYEDGWFARKLFNLDIKRGRVRFEGPNVILYVAKAGEVATWLIEQGEAILELQDKEYRATFKPWMTRQDLKKLRLQEAERNFWIVALRVQLDAYYYLRSAVTKMSGEVLNMHPPKFDSTRPKLMNVKLDMSPDARFRVDDELVIESSKGERWKVEVATPYTDWCRRYYFLQSGVPYLVQVLHEAVQETARDRCPHPEQLLTQLINITVKRSPPASNCKRPPTSLMNRLNIATWNLRGLGDTTGREKKRRVKSWVHEWKVNCLLIQESKLNEAKLAELGNWWEGSQVWAPTQGTRGGVGILLHQDLQARVLESEADLWERWAWFRVEVGNEEWSIMTVYAPTDKRERVSFFANLMLHIPKVERLIITGDWNLTLDEVLQPNARSAN</sequence>
<reference evidence="7 8" key="1">
    <citation type="journal article" date="2018" name="Cell">
        <title>The Chara Genome: Secondary Complexity and Implications for Plant Terrestrialization.</title>
        <authorList>
            <person name="Nishiyama T."/>
            <person name="Sakayama H."/>
            <person name="Vries J.D."/>
            <person name="Buschmann H."/>
            <person name="Saint-Marcoux D."/>
            <person name="Ullrich K.K."/>
            <person name="Haas F.B."/>
            <person name="Vanderstraeten L."/>
            <person name="Becker D."/>
            <person name="Lang D."/>
            <person name="Vosolsobe S."/>
            <person name="Rombauts S."/>
            <person name="Wilhelmsson P.K.I."/>
            <person name="Janitza P."/>
            <person name="Kern R."/>
            <person name="Heyl A."/>
            <person name="Rumpler F."/>
            <person name="Villalobos L.I.A.C."/>
            <person name="Clay J.M."/>
            <person name="Skokan R."/>
            <person name="Toyoda A."/>
            <person name="Suzuki Y."/>
            <person name="Kagoshima H."/>
            <person name="Schijlen E."/>
            <person name="Tajeshwar N."/>
            <person name="Catarino B."/>
            <person name="Hetherington A.J."/>
            <person name="Saltykova A."/>
            <person name="Bonnot C."/>
            <person name="Breuninger H."/>
            <person name="Symeonidi A."/>
            <person name="Radhakrishnan G.V."/>
            <person name="Van Nieuwerburgh F."/>
            <person name="Deforce D."/>
            <person name="Chang C."/>
            <person name="Karol K.G."/>
            <person name="Hedrich R."/>
            <person name="Ulvskov P."/>
            <person name="Glockner G."/>
            <person name="Delwiche C.F."/>
            <person name="Petrasek J."/>
            <person name="Van de Peer Y."/>
            <person name="Friml J."/>
            <person name="Beilby M."/>
            <person name="Dolan L."/>
            <person name="Kohara Y."/>
            <person name="Sugano S."/>
            <person name="Fujiyama A."/>
            <person name="Delaux P.-M."/>
            <person name="Quint M."/>
            <person name="TheiBen G."/>
            <person name="Hagemann M."/>
            <person name="Harholt J."/>
            <person name="Dunand C."/>
            <person name="Zachgo S."/>
            <person name="Langdale J."/>
            <person name="Maumus F."/>
            <person name="Straeten D.V.D."/>
            <person name="Gould S.B."/>
            <person name="Rensing S.A."/>
        </authorList>
    </citation>
    <scope>NUCLEOTIDE SEQUENCE [LARGE SCALE GENOMIC DNA]</scope>
    <source>
        <strain evidence="7 8">S276</strain>
    </source>
</reference>
<accession>A0A388KZH1</accession>
<dbReference type="Pfam" id="PF03372">
    <property type="entry name" value="Exo_endo_phos"/>
    <property type="match status" value="1"/>
</dbReference>
<comment type="caution">
    <text evidence="7">The sequence shown here is derived from an EMBL/GenBank/DDBJ whole genome shotgun (WGS) entry which is preliminary data.</text>
</comment>
<evidence type="ECO:0000256" key="2">
    <source>
        <dbReference type="ARBA" id="ARBA00007092"/>
    </source>
</evidence>
<keyword evidence="8" id="KW-1185">Reference proteome</keyword>